<sequence length="107" mass="11907">MLSMERIPDQVGYLVLTEDGAVLSSDGELENDERIANVVSGLVRMTDKIDPNTPALNDSFNKISITYPDHCYVICLSNKKIHVLKKTLKAAPIIQQVEPIEEQLVDP</sequence>
<evidence type="ECO:0000256" key="1">
    <source>
        <dbReference type="ARBA" id="ARBA00004371"/>
    </source>
</evidence>
<comment type="similarity">
    <text evidence="2">Belongs to the LAMTOR4 family.</text>
</comment>
<dbReference type="GO" id="GO:0032008">
    <property type="term" value="P:positive regulation of TOR signaling"/>
    <property type="evidence" value="ECO:0007669"/>
    <property type="project" value="InterPro"/>
</dbReference>
<comment type="caution">
    <text evidence="5">The sequence shown here is derived from an EMBL/GenBank/DDBJ whole genome shotgun (WGS) entry which is preliminary data.</text>
</comment>
<dbReference type="InterPro" id="IPR034601">
    <property type="entry name" value="LAMTOR4"/>
</dbReference>
<accession>A0A835CTC8</accession>
<dbReference type="GO" id="GO:0005764">
    <property type="term" value="C:lysosome"/>
    <property type="evidence" value="ECO:0007669"/>
    <property type="project" value="UniProtKB-SubCell"/>
</dbReference>
<keyword evidence="6" id="KW-1185">Reference proteome</keyword>
<dbReference type="GO" id="GO:0071986">
    <property type="term" value="C:Ragulator complex"/>
    <property type="evidence" value="ECO:0007669"/>
    <property type="project" value="InterPro"/>
</dbReference>
<proteinExistence type="inferred from homology"/>
<protein>
    <recommendedName>
        <fullName evidence="4">Late endosomal/lysosomal adaptor and MAPK and MTOR activator 4</fullName>
    </recommendedName>
</protein>
<name>A0A835CTC8_APHGI</name>
<comment type="subcellular location">
    <subcellularLocation>
        <location evidence="1">Lysosome</location>
    </subcellularLocation>
</comment>
<evidence type="ECO:0000313" key="6">
    <source>
        <dbReference type="Proteomes" id="UP000639338"/>
    </source>
</evidence>
<dbReference type="EMBL" id="JACMRX010000003">
    <property type="protein sequence ID" value="KAF7992195.1"/>
    <property type="molecule type" value="Genomic_DNA"/>
</dbReference>
<keyword evidence="3" id="KW-0458">Lysosome</keyword>
<reference evidence="5 6" key="1">
    <citation type="submission" date="2020-08" db="EMBL/GenBank/DDBJ databases">
        <title>Aphidius gifuensis genome sequencing and assembly.</title>
        <authorList>
            <person name="Du Z."/>
        </authorList>
    </citation>
    <scope>NUCLEOTIDE SEQUENCE [LARGE SCALE GENOMIC DNA]</scope>
    <source>
        <strain evidence="5">YNYX2018</strain>
        <tissue evidence="5">Adults</tissue>
    </source>
</reference>
<dbReference type="PANTHER" id="PTHR33967:SF1">
    <property type="entry name" value="RAGULATOR COMPLEX PROTEIN LAMTOR4"/>
    <property type="match status" value="1"/>
</dbReference>
<evidence type="ECO:0000256" key="2">
    <source>
        <dbReference type="ARBA" id="ARBA00010627"/>
    </source>
</evidence>
<dbReference type="Proteomes" id="UP000639338">
    <property type="component" value="Unassembled WGS sequence"/>
</dbReference>
<dbReference type="GO" id="GO:0071230">
    <property type="term" value="P:cellular response to amino acid stimulus"/>
    <property type="evidence" value="ECO:0007669"/>
    <property type="project" value="InterPro"/>
</dbReference>
<dbReference type="OrthoDB" id="275011at2759"/>
<evidence type="ECO:0000256" key="3">
    <source>
        <dbReference type="ARBA" id="ARBA00023228"/>
    </source>
</evidence>
<evidence type="ECO:0000256" key="4">
    <source>
        <dbReference type="ARBA" id="ARBA00032690"/>
    </source>
</evidence>
<dbReference type="GO" id="GO:0005085">
    <property type="term" value="F:guanyl-nucleotide exchange factor activity"/>
    <property type="evidence" value="ECO:0007669"/>
    <property type="project" value="TreeGrafter"/>
</dbReference>
<gene>
    <name evidence="5" type="ORF">HCN44_001520</name>
</gene>
<organism evidence="5 6">
    <name type="scientific">Aphidius gifuensis</name>
    <name type="common">Parasitoid wasp</name>
    <dbReference type="NCBI Taxonomy" id="684658"/>
    <lineage>
        <taxon>Eukaryota</taxon>
        <taxon>Metazoa</taxon>
        <taxon>Ecdysozoa</taxon>
        <taxon>Arthropoda</taxon>
        <taxon>Hexapoda</taxon>
        <taxon>Insecta</taxon>
        <taxon>Pterygota</taxon>
        <taxon>Neoptera</taxon>
        <taxon>Endopterygota</taxon>
        <taxon>Hymenoptera</taxon>
        <taxon>Apocrita</taxon>
        <taxon>Ichneumonoidea</taxon>
        <taxon>Braconidae</taxon>
        <taxon>Aphidiinae</taxon>
        <taxon>Aphidius</taxon>
    </lineage>
</organism>
<evidence type="ECO:0000313" key="5">
    <source>
        <dbReference type="EMBL" id="KAF7992195.1"/>
    </source>
</evidence>
<dbReference type="AlphaFoldDB" id="A0A835CTC8"/>
<dbReference type="PANTHER" id="PTHR33967">
    <property type="entry name" value="RAGULATOR COMPLEX PROTEIN LAMTOR4"/>
    <property type="match status" value="1"/>
</dbReference>